<evidence type="ECO:0000256" key="9">
    <source>
        <dbReference type="PROSITE-ProRule" id="PRU00221"/>
    </source>
</evidence>
<dbReference type="AlphaFoldDB" id="A9UP73"/>
<keyword evidence="6" id="KW-0539">Nucleus</keyword>
<dbReference type="STRING" id="81824.A9UP73"/>
<dbReference type="GO" id="GO:0032040">
    <property type="term" value="C:small-subunit processome"/>
    <property type="evidence" value="ECO:0000318"/>
    <property type="project" value="GO_Central"/>
</dbReference>
<comment type="subcellular location">
    <subcellularLocation>
        <location evidence="1">Nucleus</location>
        <location evidence="1">Nucleolus</location>
    </subcellularLocation>
</comment>
<dbReference type="FunFam" id="2.130.10.10:FF:000121">
    <property type="entry name" value="U3 small nucleolar RNA-associated protein 18 homolog"/>
    <property type="match status" value="1"/>
</dbReference>
<keyword evidence="5" id="KW-0677">Repeat</keyword>
<dbReference type="EMBL" id="CH991543">
    <property type="protein sequence ID" value="EDQ92370.1"/>
    <property type="molecule type" value="Genomic_DNA"/>
</dbReference>
<dbReference type="InterPro" id="IPR036322">
    <property type="entry name" value="WD40_repeat_dom_sf"/>
</dbReference>
<evidence type="ECO:0000259" key="11">
    <source>
        <dbReference type="PROSITE" id="PS50022"/>
    </source>
</evidence>
<dbReference type="SUPFAM" id="SSF50978">
    <property type="entry name" value="WD40 repeat-like"/>
    <property type="match status" value="1"/>
</dbReference>
<comment type="similarity">
    <text evidence="7">Belongs to the WD repeat UTP18 family.</text>
</comment>
<dbReference type="KEGG" id="mbr:MONBRDRAFT_13410"/>
<dbReference type="GO" id="GO:0034388">
    <property type="term" value="C:Pwp2p-containing subcomplex of 90S preribosome"/>
    <property type="evidence" value="ECO:0000318"/>
    <property type="project" value="GO_Central"/>
</dbReference>
<feature type="compositionally biased region" description="Acidic residues" evidence="10">
    <location>
        <begin position="1"/>
        <end position="18"/>
    </location>
</feature>
<keyword evidence="3" id="KW-0597">Phosphoprotein</keyword>
<dbReference type="OMA" id="DLNRATY"/>
<dbReference type="InParanoid" id="A9UP73"/>
<dbReference type="InterPro" id="IPR000421">
    <property type="entry name" value="FA58C"/>
</dbReference>
<feature type="non-terminal residue" evidence="12">
    <location>
        <position position="1"/>
    </location>
</feature>
<dbReference type="Proteomes" id="UP000001357">
    <property type="component" value="Unassembled WGS sequence"/>
</dbReference>
<dbReference type="PROSITE" id="PS50022">
    <property type="entry name" value="FA58C_3"/>
    <property type="match status" value="1"/>
</dbReference>
<evidence type="ECO:0000256" key="4">
    <source>
        <dbReference type="ARBA" id="ARBA00022574"/>
    </source>
</evidence>
<evidence type="ECO:0000256" key="6">
    <source>
        <dbReference type="ARBA" id="ARBA00023242"/>
    </source>
</evidence>
<dbReference type="PANTHER" id="PTHR18359">
    <property type="entry name" value="WD-REPEAT PROTEIN-RELATED"/>
    <property type="match status" value="1"/>
</dbReference>
<dbReference type="Pfam" id="PF00400">
    <property type="entry name" value="WD40"/>
    <property type="match status" value="2"/>
</dbReference>
<dbReference type="InterPro" id="IPR045161">
    <property type="entry name" value="Utp18"/>
</dbReference>
<keyword evidence="13" id="KW-1185">Reference proteome</keyword>
<accession>A9UP73</accession>
<sequence length="436" mass="48553">DGSDDEREVNAASDDESNDEAKSEEGGQGAAWEDEDDQQLAVDIAEQKGLRKLRTDEEDKVIDGGEYEQRLRAQFQKIHGRPQWAAQEGKEAEEDEESLLRTSARLISRRSAAIPAHRLKFSTVRDGNHAAPSKAVLQVLGFHPSAPALFTAGMDRTLRLFQVDGKKNALLQSTFLKDMPIMSAGFTPQGNKIFLSGRRPFFYSFDLERTAVERIPRLQGRAERSLERMWVSPDDKHLVFTGKDGALLLVSQQSRHWICDLHMNGPARHVAFNSDGSVMYSSGEDGKIYVWDMNTRDCTHVFVDEGCLRSTSLAVSPDDEHVATGSDSGIVNIYNSSCLRSTDPTPVKVIKNLVTQIDNLSFNHDGQLLAMGSRMTKQALRLVHVNSTTVYNNFPTTKTPLHYVHSLGFSPNGGYFAVGNDKGRVPLFRLNHYSNV</sequence>
<evidence type="ECO:0000256" key="10">
    <source>
        <dbReference type="SAM" id="MobiDB-lite"/>
    </source>
</evidence>
<dbReference type="Gene3D" id="2.130.10.10">
    <property type="entry name" value="YVTN repeat-like/Quinoprotein amine dehydrogenase"/>
    <property type="match status" value="1"/>
</dbReference>
<keyword evidence="4 9" id="KW-0853">WD repeat</keyword>
<dbReference type="eggNOG" id="KOG2055">
    <property type="taxonomic scope" value="Eukaryota"/>
</dbReference>
<dbReference type="FunCoup" id="A9UP73">
    <property type="interactions" value="1514"/>
</dbReference>
<dbReference type="GeneID" id="5887885"/>
<name>A9UP73_MONBE</name>
<gene>
    <name evidence="12" type="ORF">MONBRDRAFT_13410</name>
</gene>
<keyword evidence="2" id="KW-0698">rRNA processing</keyword>
<dbReference type="PROSITE" id="PS00678">
    <property type="entry name" value="WD_REPEATS_1"/>
    <property type="match status" value="1"/>
</dbReference>
<protein>
    <recommendedName>
        <fullName evidence="8">U3 small nucleolar RNA-associated protein 18 homolog</fullName>
    </recommendedName>
</protein>
<reference evidence="12 13" key="1">
    <citation type="journal article" date="2008" name="Nature">
        <title>The genome of the choanoflagellate Monosiga brevicollis and the origin of metazoans.</title>
        <authorList>
            <consortium name="JGI Sequencing"/>
            <person name="King N."/>
            <person name="Westbrook M.J."/>
            <person name="Young S.L."/>
            <person name="Kuo A."/>
            <person name="Abedin M."/>
            <person name="Chapman J."/>
            <person name="Fairclough S."/>
            <person name="Hellsten U."/>
            <person name="Isogai Y."/>
            <person name="Letunic I."/>
            <person name="Marr M."/>
            <person name="Pincus D."/>
            <person name="Putnam N."/>
            <person name="Rokas A."/>
            <person name="Wright K.J."/>
            <person name="Zuzow R."/>
            <person name="Dirks W."/>
            <person name="Good M."/>
            <person name="Goodstein D."/>
            <person name="Lemons D."/>
            <person name="Li W."/>
            <person name="Lyons J.B."/>
            <person name="Morris A."/>
            <person name="Nichols S."/>
            <person name="Richter D.J."/>
            <person name="Salamov A."/>
            <person name="Bork P."/>
            <person name="Lim W.A."/>
            <person name="Manning G."/>
            <person name="Miller W.T."/>
            <person name="McGinnis W."/>
            <person name="Shapiro H."/>
            <person name="Tjian R."/>
            <person name="Grigoriev I.V."/>
            <person name="Rokhsar D."/>
        </authorList>
    </citation>
    <scope>NUCLEOTIDE SEQUENCE [LARGE SCALE GENOMIC DNA]</scope>
    <source>
        <strain evidence="13">MX1 / ATCC 50154</strain>
    </source>
</reference>
<evidence type="ECO:0000313" key="12">
    <source>
        <dbReference type="EMBL" id="EDQ92370.1"/>
    </source>
</evidence>
<evidence type="ECO:0000256" key="1">
    <source>
        <dbReference type="ARBA" id="ARBA00004604"/>
    </source>
</evidence>
<evidence type="ECO:0000256" key="8">
    <source>
        <dbReference type="ARBA" id="ARBA00074442"/>
    </source>
</evidence>
<evidence type="ECO:0000256" key="2">
    <source>
        <dbReference type="ARBA" id="ARBA00022552"/>
    </source>
</evidence>
<organism evidence="12 13">
    <name type="scientific">Monosiga brevicollis</name>
    <name type="common">Choanoflagellate</name>
    <dbReference type="NCBI Taxonomy" id="81824"/>
    <lineage>
        <taxon>Eukaryota</taxon>
        <taxon>Choanoflagellata</taxon>
        <taxon>Craspedida</taxon>
        <taxon>Salpingoecidae</taxon>
        <taxon>Monosiga</taxon>
    </lineage>
</organism>
<feature type="repeat" description="WD" evidence="9">
    <location>
        <begin position="270"/>
        <end position="301"/>
    </location>
</feature>
<dbReference type="InterPro" id="IPR015943">
    <property type="entry name" value="WD40/YVTN_repeat-like_dom_sf"/>
</dbReference>
<feature type="region of interest" description="Disordered" evidence="10">
    <location>
        <begin position="1"/>
        <end position="38"/>
    </location>
</feature>
<dbReference type="SMART" id="SM00320">
    <property type="entry name" value="WD40"/>
    <property type="match status" value="4"/>
</dbReference>
<proteinExistence type="inferred from homology"/>
<dbReference type="RefSeq" id="XP_001742132.1">
    <property type="nucleotide sequence ID" value="XM_001742080.1"/>
</dbReference>
<dbReference type="InterPro" id="IPR001680">
    <property type="entry name" value="WD40_rpt"/>
</dbReference>
<evidence type="ECO:0000313" key="13">
    <source>
        <dbReference type="Proteomes" id="UP000001357"/>
    </source>
</evidence>
<dbReference type="GO" id="GO:0006364">
    <property type="term" value="P:rRNA processing"/>
    <property type="evidence" value="ECO:0007669"/>
    <property type="project" value="UniProtKB-KW"/>
</dbReference>
<dbReference type="PROSITE" id="PS50082">
    <property type="entry name" value="WD_REPEATS_2"/>
    <property type="match status" value="1"/>
</dbReference>
<evidence type="ECO:0000256" key="7">
    <source>
        <dbReference type="ARBA" id="ARBA00025767"/>
    </source>
</evidence>
<dbReference type="InterPro" id="IPR019775">
    <property type="entry name" value="WD40_repeat_CS"/>
</dbReference>
<evidence type="ECO:0000256" key="3">
    <source>
        <dbReference type="ARBA" id="ARBA00022553"/>
    </source>
</evidence>
<evidence type="ECO:0000256" key="5">
    <source>
        <dbReference type="ARBA" id="ARBA00022737"/>
    </source>
</evidence>
<feature type="domain" description="F5/8 type C" evidence="11">
    <location>
        <begin position="1"/>
        <end position="142"/>
    </location>
</feature>
<dbReference type="PANTHER" id="PTHR18359:SF0">
    <property type="entry name" value="U3 SMALL NUCLEOLAR RNA-ASSOCIATED PROTEIN 18 HOMOLOG"/>
    <property type="match status" value="1"/>
</dbReference>